<evidence type="ECO:0000259" key="3">
    <source>
        <dbReference type="PROSITE" id="PS50245"/>
    </source>
</evidence>
<feature type="compositionally biased region" description="Polar residues" evidence="2">
    <location>
        <begin position="428"/>
        <end position="437"/>
    </location>
</feature>
<dbReference type="EMBL" id="CAJVPS010001473">
    <property type="protein sequence ID" value="CAG8539428.1"/>
    <property type="molecule type" value="Genomic_DNA"/>
</dbReference>
<keyword evidence="5" id="KW-1185">Reference proteome</keyword>
<dbReference type="GO" id="GO:0005737">
    <property type="term" value="C:cytoplasm"/>
    <property type="evidence" value="ECO:0007669"/>
    <property type="project" value="TreeGrafter"/>
</dbReference>
<dbReference type="PANTHER" id="PTHR18947">
    <property type="entry name" value="HOOK PROTEINS"/>
    <property type="match status" value="1"/>
</dbReference>
<feature type="compositionally biased region" description="Low complexity" evidence="2">
    <location>
        <begin position="188"/>
        <end position="203"/>
    </location>
</feature>
<evidence type="ECO:0000313" key="4">
    <source>
        <dbReference type="EMBL" id="CAG8539428.1"/>
    </source>
</evidence>
<dbReference type="PROSITE" id="PS50245">
    <property type="entry name" value="CAP_GLY_2"/>
    <property type="match status" value="1"/>
</dbReference>
<feature type="coiled-coil region" evidence="1">
    <location>
        <begin position="1305"/>
        <end position="1403"/>
    </location>
</feature>
<dbReference type="Pfam" id="PF01302">
    <property type="entry name" value="CAP_GLY"/>
    <property type="match status" value="1"/>
</dbReference>
<feature type="compositionally biased region" description="Low complexity" evidence="2">
    <location>
        <begin position="451"/>
        <end position="461"/>
    </location>
</feature>
<feature type="compositionally biased region" description="Low complexity" evidence="2">
    <location>
        <begin position="71"/>
        <end position="98"/>
    </location>
</feature>
<dbReference type="GO" id="GO:0030705">
    <property type="term" value="P:cytoskeleton-dependent intracellular transport"/>
    <property type="evidence" value="ECO:0007669"/>
    <property type="project" value="TreeGrafter"/>
</dbReference>
<feature type="region of interest" description="Disordered" evidence="2">
    <location>
        <begin position="1260"/>
        <end position="1303"/>
    </location>
</feature>
<feature type="compositionally biased region" description="Polar residues" evidence="2">
    <location>
        <begin position="99"/>
        <end position="122"/>
    </location>
</feature>
<feature type="region of interest" description="Disordered" evidence="2">
    <location>
        <begin position="665"/>
        <end position="687"/>
    </location>
</feature>
<dbReference type="PROSITE" id="PS00845">
    <property type="entry name" value="CAP_GLY_1"/>
    <property type="match status" value="1"/>
</dbReference>
<dbReference type="GO" id="GO:0031122">
    <property type="term" value="P:cytoplasmic microtubule organization"/>
    <property type="evidence" value="ECO:0007669"/>
    <property type="project" value="TreeGrafter"/>
</dbReference>
<dbReference type="Gene3D" id="2.30.30.190">
    <property type="entry name" value="CAP Gly-rich-like domain"/>
    <property type="match status" value="1"/>
</dbReference>
<dbReference type="GO" id="GO:0051959">
    <property type="term" value="F:dynein light intermediate chain binding"/>
    <property type="evidence" value="ECO:0007669"/>
    <property type="project" value="TreeGrafter"/>
</dbReference>
<evidence type="ECO:0000256" key="2">
    <source>
        <dbReference type="SAM" id="MobiDB-lite"/>
    </source>
</evidence>
<dbReference type="SMART" id="SM01052">
    <property type="entry name" value="CAP_GLY"/>
    <property type="match status" value="1"/>
</dbReference>
<evidence type="ECO:0000313" key="5">
    <source>
        <dbReference type="Proteomes" id="UP000789508"/>
    </source>
</evidence>
<feature type="compositionally biased region" description="Low complexity" evidence="2">
    <location>
        <begin position="1284"/>
        <end position="1303"/>
    </location>
</feature>
<protein>
    <submittedName>
        <fullName evidence="4">7095_t:CDS:1</fullName>
    </submittedName>
</protein>
<feature type="compositionally biased region" description="Low complexity" evidence="2">
    <location>
        <begin position="34"/>
        <end position="44"/>
    </location>
</feature>
<comment type="caution">
    <text evidence="4">The sequence shown here is derived from an EMBL/GenBank/DDBJ whole genome shotgun (WGS) entry which is preliminary data.</text>
</comment>
<sequence>MSRLPKLPVPSSLPTSGLTPPKKRTTSNASPLSTVDTTANTTTTKIAGLKDLTPEQEALLQEAMEKFNPEANTNTSTSSPSTTISSLPTIPTPTTATSNGINGSPNSNQLRKPGSRKQSVSRVTRPVLPSVSDMPPLPTIPQAVNKSNTNQGTRKLSFGQHSSSTGLAPPGSSLQMRPPTTTQTSLAQPSLTQSSLTPPSALTQPASLLKNNRIQALAAASQRPASPSLGLYSVGERVSVESMNITGTLKFLGSIGGKSGTWAGIELDVPGTGKNDGSANGVSYFTCPPKTGIFVLATKLSKEKEDSETPTTTSSTTTLTPLSSSSPLNKNTLSIPSIPQPSQSNTNVTPNESRIASKNAQHAAVAASRISAGSRASKYIGVTASQLKQKSLIKPASFTQAIPNPSPDPSNRGPSPPSKLKFGLPRPNASNLKSPLTSPVNVRRTRRRDSNSSNGSVASVVSQPTLQVSSFGFQRSSRATTPNEQQELQTPSSDSETTLTNIELTNKSLQEKIEKLLNGSDASDAPPLNVFDQQMLRIQQLQMKIDVLESENSALKLNNKNLTSSTPSSDESNAVWIAEKNALNDKINQLTKQLEESSKGHHHRPSTSLSMLADEDLMNDKILQLTELIETKEAAVKSLEQSLNTYQSRITELELANKEQEAKIQELNNSNNKDRDKDENTALEDSSKRIAELEKGIDAKALEISQLVMKLDQTQLDSESKIRSLQTTVDQFKAAGQETINIYEDKVSTLSQQIEELKRTSSETRALYSETKALYEEATAKLGERENKITTLEKETEELRSAGVEAIDVYEKTMEDLKKEMEEVKQQLSRKDEALTASRKELESLRSAQKELNEAKTKLEQKDKREEGLRNELADLQTGLEHMMRADAKSRERIYQLEDEMRESQATVNRQLEEISALKLNIQELMNTNSTDEIEKVKTMYEMEIKRMGEELESSRKSLSDVQTEKRVAMKEFNNLQNRLKDKEDENDKLLKELEESKLNTKELEETNKNVIHRTEDEKEKLKKEVNDLRANIREREEANKVAMRQADQEKEELAKELRTIKFQLNELEASNKDATQQFDIEKAALIEARNVALKDLEEIKEKLHELSVKASQSEELKASLASKSEELKKLTELKMIAEIENKNFENENEQLKQKIKELAINSKSSDSTPPAKSQEVIDKITAYEEQITGLKQIVHELTRENIEIDRENKKMLAEHEKLAEAHKQVENECFKLMDELERLHSESLSGQGILAVPAVVSAEFPSSPETPRDDPSEENSVEEDGTDTTPTSPQTATNTNTPTGTTNVTRLESLLAEKQTQLDRLTSLHNSEIRELRQKIAELEKSKQRELTTLTKDVAELESLVESKIFREADLEEEIQRERLVSKRLRDEIEDLKEQIKEIRAMGGDELSLNLGISISSNDNSPKRTVNEDISEKGSSRLYCEICEEEGHDIISCKAVFGMEASTLGNGATPLPIVASNGNIEEERPVS</sequence>
<feature type="compositionally biased region" description="Polar residues" evidence="2">
    <location>
        <begin position="142"/>
        <end position="187"/>
    </location>
</feature>
<dbReference type="InterPro" id="IPR036859">
    <property type="entry name" value="CAP-Gly_dom_sf"/>
</dbReference>
<feature type="domain" description="CAP-Gly" evidence="3">
    <location>
        <begin position="253"/>
        <end position="296"/>
    </location>
</feature>
<feature type="region of interest" description="Disordered" evidence="2">
    <location>
        <begin position="1"/>
        <end position="56"/>
    </location>
</feature>
<name>A0A9N9ATA8_9GLOM</name>
<dbReference type="GO" id="GO:0005815">
    <property type="term" value="C:microtubule organizing center"/>
    <property type="evidence" value="ECO:0007669"/>
    <property type="project" value="TreeGrafter"/>
</dbReference>
<dbReference type="GO" id="GO:0008017">
    <property type="term" value="F:microtubule binding"/>
    <property type="evidence" value="ECO:0007669"/>
    <property type="project" value="TreeGrafter"/>
</dbReference>
<evidence type="ECO:0000256" key="1">
    <source>
        <dbReference type="SAM" id="Coils"/>
    </source>
</evidence>
<feature type="region of interest" description="Disordered" evidence="2">
    <location>
        <begin position="302"/>
        <end position="351"/>
    </location>
</feature>
<feature type="compositionally biased region" description="Basic and acidic residues" evidence="2">
    <location>
        <begin position="672"/>
        <end position="687"/>
    </location>
</feature>
<feature type="region of interest" description="Disordered" evidence="2">
    <location>
        <begin position="398"/>
        <end position="461"/>
    </location>
</feature>
<feature type="coiled-coil region" evidence="1">
    <location>
        <begin position="740"/>
        <end position="928"/>
    </location>
</feature>
<feature type="coiled-coil region" evidence="1">
    <location>
        <begin position="959"/>
        <end position="1243"/>
    </location>
</feature>
<dbReference type="SUPFAM" id="SSF74924">
    <property type="entry name" value="Cap-Gly domain"/>
    <property type="match status" value="1"/>
</dbReference>
<proteinExistence type="predicted"/>
<dbReference type="Proteomes" id="UP000789508">
    <property type="component" value="Unassembled WGS sequence"/>
</dbReference>
<dbReference type="InterPro" id="IPR000938">
    <property type="entry name" value="CAP-Gly_domain"/>
</dbReference>
<feature type="region of interest" description="Disordered" evidence="2">
    <location>
        <begin position="70"/>
        <end position="203"/>
    </location>
</feature>
<feature type="region of interest" description="Disordered" evidence="2">
    <location>
        <begin position="474"/>
        <end position="497"/>
    </location>
</feature>
<gene>
    <name evidence="4" type="ORF">ALEPTO_LOCUS5335</name>
</gene>
<feature type="compositionally biased region" description="Low complexity" evidence="2">
    <location>
        <begin position="9"/>
        <end position="20"/>
    </location>
</feature>
<keyword evidence="1" id="KW-0175">Coiled coil</keyword>
<reference evidence="4" key="1">
    <citation type="submission" date="2021-06" db="EMBL/GenBank/DDBJ databases">
        <authorList>
            <person name="Kallberg Y."/>
            <person name="Tangrot J."/>
            <person name="Rosling A."/>
        </authorList>
    </citation>
    <scope>NUCLEOTIDE SEQUENCE</scope>
    <source>
        <strain evidence="4">FL130A</strain>
    </source>
</reference>
<dbReference type="OrthoDB" id="2130750at2759"/>
<accession>A0A9N9ATA8</accession>
<feature type="compositionally biased region" description="Acidic residues" evidence="2">
    <location>
        <begin position="1272"/>
        <end position="1283"/>
    </location>
</feature>
<dbReference type="PANTHER" id="PTHR18947:SF28">
    <property type="entry name" value="GIRDIN, ISOFORM A"/>
    <property type="match status" value="1"/>
</dbReference>
<feature type="compositionally biased region" description="Low complexity" evidence="2">
    <location>
        <begin position="309"/>
        <end position="344"/>
    </location>
</feature>
<organism evidence="4 5">
    <name type="scientific">Ambispora leptoticha</name>
    <dbReference type="NCBI Taxonomy" id="144679"/>
    <lineage>
        <taxon>Eukaryota</taxon>
        <taxon>Fungi</taxon>
        <taxon>Fungi incertae sedis</taxon>
        <taxon>Mucoromycota</taxon>
        <taxon>Glomeromycotina</taxon>
        <taxon>Glomeromycetes</taxon>
        <taxon>Archaeosporales</taxon>
        <taxon>Ambisporaceae</taxon>
        <taxon>Ambispora</taxon>
    </lineage>
</organism>